<gene>
    <name evidence="2" type="ORF">PORUE0001_1919</name>
</gene>
<feature type="domain" description="Bacterial repeat" evidence="1">
    <location>
        <begin position="90"/>
        <end position="162"/>
    </location>
</feature>
<accession>C2M9G6</accession>
<dbReference type="Proteomes" id="UP000003303">
    <property type="component" value="Unassembled WGS sequence"/>
</dbReference>
<keyword evidence="3" id="KW-1185">Reference proteome</keyword>
<reference evidence="2 3" key="1">
    <citation type="submission" date="2009-04" db="EMBL/GenBank/DDBJ databases">
        <authorList>
            <person name="Sebastian Y."/>
            <person name="Madupu R."/>
            <person name="Durkin A.S."/>
            <person name="Torralba M."/>
            <person name="Methe B."/>
            <person name="Sutton G.G."/>
            <person name="Strausberg R.L."/>
            <person name="Nelson K.E."/>
        </authorList>
    </citation>
    <scope>NUCLEOTIDE SEQUENCE [LARGE SCALE GENOMIC DNA]</scope>
    <source>
        <strain evidence="2 3">60-3</strain>
    </source>
</reference>
<evidence type="ECO:0000259" key="1">
    <source>
        <dbReference type="Pfam" id="PF18998"/>
    </source>
</evidence>
<dbReference type="EMBL" id="ACLR01000025">
    <property type="protein sequence ID" value="EEK17636.1"/>
    <property type="molecule type" value="Genomic_DNA"/>
</dbReference>
<dbReference type="STRING" id="596327.PORUE0001_1919"/>
<organism evidence="2 3">
    <name type="scientific">Porphyromonas uenonis 60-3</name>
    <dbReference type="NCBI Taxonomy" id="596327"/>
    <lineage>
        <taxon>Bacteria</taxon>
        <taxon>Pseudomonadati</taxon>
        <taxon>Bacteroidota</taxon>
        <taxon>Bacteroidia</taxon>
        <taxon>Bacteroidales</taxon>
        <taxon>Porphyromonadaceae</taxon>
        <taxon>Porphyromonas</taxon>
    </lineage>
</organism>
<dbReference type="Pfam" id="PF18998">
    <property type="entry name" value="Flg_new_2"/>
    <property type="match status" value="3"/>
</dbReference>
<evidence type="ECO:0000313" key="3">
    <source>
        <dbReference type="Proteomes" id="UP000003303"/>
    </source>
</evidence>
<name>C2M9G6_9PORP</name>
<dbReference type="AlphaFoldDB" id="C2M9G6"/>
<feature type="domain" description="Bacterial repeat" evidence="1">
    <location>
        <begin position="13"/>
        <end position="84"/>
    </location>
</feature>
<feature type="domain" description="Bacterial repeat" evidence="1">
    <location>
        <begin position="295"/>
        <end position="344"/>
    </location>
</feature>
<proteinExistence type="predicted"/>
<protein>
    <recommendedName>
        <fullName evidence="1">Bacterial repeat domain-containing protein</fullName>
    </recommendedName>
</protein>
<evidence type="ECO:0000313" key="2">
    <source>
        <dbReference type="EMBL" id="EEK17636.1"/>
    </source>
</evidence>
<sequence length="439" mass="47646">MCAVFTTEDPETYAVTLTKEGEGKVDISGADNLGAVVTGSKLTVTATPADGWEIVSITANGKDITTDKSFVVTSNTIVKVVFKKLPPKTYAVTLAKEGEGKVAISGSDNLGAVVTGSKLTVTATPADGWEISSITANGRDITTEKSFVVTSNTLVRVVFKKQPPKTYALTLTTRDDYSSIFVVFPNGDEKELEAGKPISVPAGTKLNVKVYFYSQYRYVASMTANEVDILKDRSFVVTQDTALKVVSAPTLSTRVNLTGRGKVSVTVADGRKKVYTLQDKPDRPDDACYILASIGALDPGTKLTVTAEPADGWELEGITAYRKDITASKTFTVTSDTDLYVFFRKKTTKTYKVTVVCSEGGSIELKRHNRVFDRFESVDLDRVPEGTYLTAFSNPNEGYELSECLFNGILRGGGVINKDTEVRAVFRPKYSTNKNKSNF</sequence>
<comment type="caution">
    <text evidence="2">The sequence shown here is derived from an EMBL/GenBank/DDBJ whole genome shotgun (WGS) entry which is preliminary data.</text>
</comment>
<dbReference type="InterPro" id="IPR044060">
    <property type="entry name" value="Bacterial_rp_domain"/>
</dbReference>